<name>A2E2N1_TRIV3</name>
<dbReference type="GO" id="GO:0006999">
    <property type="term" value="P:nuclear pore organization"/>
    <property type="evidence" value="ECO:0000318"/>
    <property type="project" value="GO_Central"/>
</dbReference>
<evidence type="ECO:0000256" key="4">
    <source>
        <dbReference type="SAM" id="Coils"/>
    </source>
</evidence>
<gene>
    <name evidence="7" type="ORF">TVAG_212410</name>
</gene>
<comment type="subcellular location">
    <subcellularLocation>
        <location evidence="1">Nucleus</location>
    </subcellularLocation>
</comment>
<evidence type="ECO:0000256" key="2">
    <source>
        <dbReference type="ARBA" id="ARBA00022448"/>
    </source>
</evidence>
<protein>
    <recommendedName>
        <fullName evidence="6">Nucleoporin Nup54 alpha-helical domain-containing protein</fullName>
    </recommendedName>
</protein>
<feature type="compositionally biased region" description="Polar residues" evidence="5">
    <location>
        <begin position="1"/>
        <end position="10"/>
    </location>
</feature>
<keyword evidence="8" id="KW-1185">Reference proteome</keyword>
<dbReference type="RefSeq" id="XP_001325282.1">
    <property type="nucleotide sequence ID" value="XM_001325247.1"/>
</dbReference>
<dbReference type="InterPro" id="IPR024864">
    <property type="entry name" value="Nup54/Nup57/Nup44"/>
</dbReference>
<organism evidence="7 8">
    <name type="scientific">Trichomonas vaginalis (strain ATCC PRA-98 / G3)</name>
    <dbReference type="NCBI Taxonomy" id="412133"/>
    <lineage>
        <taxon>Eukaryota</taxon>
        <taxon>Metamonada</taxon>
        <taxon>Parabasalia</taxon>
        <taxon>Trichomonadida</taxon>
        <taxon>Trichomonadidae</taxon>
        <taxon>Trichomonas</taxon>
    </lineage>
</organism>
<feature type="coiled-coil region" evidence="4">
    <location>
        <begin position="120"/>
        <end position="154"/>
    </location>
</feature>
<sequence>MLSKSTPSSNLSGASTSTGTGGAKTGLLGSGGGLFGKKNQPAKPQNPIINRINALKQAYDTSSSQCKFIAIVYDAAGPSNKNSKVNLEPDIKQIADACNPDPKLYVTSIIVGYEGITSRVNVQKEMISKMQEKLQSMKNKIQELNDDFKSLLSNRIQSITEKNNEIQQMLMSVLENTEVKALSGFQLSREEQELLDELQKMQEEVNKPNQYIAALNTLSLKAKLVRDSLIVPPSYNLDASTIQKAETVLKANNTGLESISKYIKTVDRQLKFMEAAMAERDGTAPAVVESEEE</sequence>
<dbReference type="InParanoid" id="A2E2N1"/>
<evidence type="ECO:0000256" key="3">
    <source>
        <dbReference type="ARBA" id="ARBA00023242"/>
    </source>
</evidence>
<keyword evidence="3" id="KW-0539">Nucleus</keyword>
<evidence type="ECO:0000259" key="6">
    <source>
        <dbReference type="Pfam" id="PF13874"/>
    </source>
</evidence>
<dbReference type="GO" id="GO:0044613">
    <property type="term" value="C:nuclear pore central transport channel"/>
    <property type="evidence" value="ECO:0000318"/>
    <property type="project" value="GO_Central"/>
</dbReference>
<dbReference type="PANTHER" id="PTHR13000:SF0">
    <property type="entry name" value="NUCLEOPORIN P54"/>
    <property type="match status" value="1"/>
</dbReference>
<evidence type="ECO:0000313" key="7">
    <source>
        <dbReference type="EMBL" id="EAY13059.1"/>
    </source>
</evidence>
<feature type="region of interest" description="Disordered" evidence="5">
    <location>
        <begin position="1"/>
        <end position="23"/>
    </location>
</feature>
<accession>A2E2N1</accession>
<dbReference type="STRING" id="5722.A2E2N1"/>
<evidence type="ECO:0000313" key="8">
    <source>
        <dbReference type="Proteomes" id="UP000001542"/>
    </source>
</evidence>
<proteinExistence type="predicted"/>
<keyword evidence="4" id="KW-0175">Coiled coil</keyword>
<evidence type="ECO:0000256" key="5">
    <source>
        <dbReference type="SAM" id="MobiDB-lite"/>
    </source>
</evidence>
<dbReference type="GO" id="GO:0017056">
    <property type="term" value="F:structural constituent of nuclear pore"/>
    <property type="evidence" value="ECO:0000318"/>
    <property type="project" value="GO_Central"/>
</dbReference>
<dbReference type="VEuPathDB" id="TrichDB:TVAGG3_0166190"/>
<dbReference type="Pfam" id="PF13874">
    <property type="entry name" value="Nup54"/>
    <property type="match status" value="1"/>
</dbReference>
<dbReference type="KEGG" id="tva:4771032"/>
<feature type="domain" description="Nucleoporin Nup54 alpha-helical" evidence="6">
    <location>
        <begin position="95"/>
        <end position="218"/>
    </location>
</feature>
<dbReference type="SMR" id="A2E2N1"/>
<dbReference type="GO" id="GO:0036228">
    <property type="term" value="P:protein localization to nuclear inner membrane"/>
    <property type="evidence" value="ECO:0000318"/>
    <property type="project" value="GO_Central"/>
</dbReference>
<dbReference type="AlphaFoldDB" id="A2E2N1"/>
<dbReference type="GO" id="GO:0006607">
    <property type="term" value="P:NLS-bearing protein import into nucleus"/>
    <property type="evidence" value="ECO:0000318"/>
    <property type="project" value="GO_Central"/>
</dbReference>
<dbReference type="Proteomes" id="UP000001542">
    <property type="component" value="Unassembled WGS sequence"/>
</dbReference>
<evidence type="ECO:0000256" key="1">
    <source>
        <dbReference type="ARBA" id="ARBA00004123"/>
    </source>
</evidence>
<dbReference type="InterPro" id="IPR025712">
    <property type="entry name" value="Nup54_alpha-helical_dom"/>
</dbReference>
<reference evidence="7" key="1">
    <citation type="submission" date="2006-10" db="EMBL/GenBank/DDBJ databases">
        <authorList>
            <person name="Amadeo P."/>
            <person name="Zhao Q."/>
            <person name="Wortman J."/>
            <person name="Fraser-Liggett C."/>
            <person name="Carlton J."/>
        </authorList>
    </citation>
    <scope>NUCLEOTIDE SEQUENCE</scope>
    <source>
        <strain evidence="7">G3</strain>
    </source>
</reference>
<dbReference type="EMBL" id="DS113291">
    <property type="protein sequence ID" value="EAY13059.1"/>
    <property type="molecule type" value="Genomic_DNA"/>
</dbReference>
<dbReference type="VEuPathDB" id="TrichDB:TVAG_212410"/>
<dbReference type="eggNOG" id="KOG3091">
    <property type="taxonomic scope" value="Eukaryota"/>
</dbReference>
<keyword evidence="2" id="KW-0813">Transport</keyword>
<reference evidence="7" key="2">
    <citation type="journal article" date="2007" name="Science">
        <title>Draft genome sequence of the sexually transmitted pathogen Trichomonas vaginalis.</title>
        <authorList>
            <person name="Carlton J.M."/>
            <person name="Hirt R.P."/>
            <person name="Silva J.C."/>
            <person name="Delcher A.L."/>
            <person name="Schatz M."/>
            <person name="Zhao Q."/>
            <person name="Wortman J.R."/>
            <person name="Bidwell S.L."/>
            <person name="Alsmark U.C.M."/>
            <person name="Besteiro S."/>
            <person name="Sicheritz-Ponten T."/>
            <person name="Noel C.J."/>
            <person name="Dacks J.B."/>
            <person name="Foster P.G."/>
            <person name="Simillion C."/>
            <person name="Van de Peer Y."/>
            <person name="Miranda-Saavedra D."/>
            <person name="Barton G.J."/>
            <person name="Westrop G.D."/>
            <person name="Mueller S."/>
            <person name="Dessi D."/>
            <person name="Fiori P.L."/>
            <person name="Ren Q."/>
            <person name="Paulsen I."/>
            <person name="Zhang H."/>
            <person name="Bastida-Corcuera F.D."/>
            <person name="Simoes-Barbosa A."/>
            <person name="Brown M.T."/>
            <person name="Hayes R.D."/>
            <person name="Mukherjee M."/>
            <person name="Okumura C.Y."/>
            <person name="Schneider R."/>
            <person name="Smith A.J."/>
            <person name="Vanacova S."/>
            <person name="Villalvazo M."/>
            <person name="Haas B.J."/>
            <person name="Pertea M."/>
            <person name="Feldblyum T.V."/>
            <person name="Utterback T.R."/>
            <person name="Shu C.L."/>
            <person name="Osoegawa K."/>
            <person name="de Jong P.J."/>
            <person name="Hrdy I."/>
            <person name="Horvathova L."/>
            <person name="Zubacova Z."/>
            <person name="Dolezal P."/>
            <person name="Malik S.B."/>
            <person name="Logsdon J.M. Jr."/>
            <person name="Henze K."/>
            <person name="Gupta A."/>
            <person name="Wang C.C."/>
            <person name="Dunne R.L."/>
            <person name="Upcroft J.A."/>
            <person name="Upcroft P."/>
            <person name="White O."/>
            <person name="Salzberg S.L."/>
            <person name="Tang P."/>
            <person name="Chiu C.-H."/>
            <person name="Lee Y.-S."/>
            <person name="Embley T.M."/>
            <person name="Coombs G.H."/>
            <person name="Mottram J.C."/>
            <person name="Tachezy J."/>
            <person name="Fraser-Liggett C.M."/>
            <person name="Johnson P.J."/>
        </authorList>
    </citation>
    <scope>NUCLEOTIDE SEQUENCE [LARGE SCALE GENOMIC DNA]</scope>
    <source>
        <strain evidence="7">G3</strain>
    </source>
</reference>
<dbReference type="OrthoDB" id="6162375at2759"/>
<dbReference type="PANTHER" id="PTHR13000">
    <property type="entry name" value="NUCLEOPORIN P54"/>
    <property type="match status" value="1"/>
</dbReference>